<evidence type="ECO:0000313" key="2">
    <source>
        <dbReference type="EMBL" id="ELW49074.1"/>
    </source>
</evidence>
<accession>L9JFJ4</accession>
<keyword evidence="3" id="KW-1185">Reference proteome</keyword>
<name>L9JFJ4_TUPCH</name>
<dbReference type="EMBL" id="KB321004">
    <property type="protein sequence ID" value="ELW49074.1"/>
    <property type="molecule type" value="Genomic_DNA"/>
</dbReference>
<evidence type="ECO:0000256" key="1">
    <source>
        <dbReference type="SAM" id="MobiDB-lite"/>
    </source>
</evidence>
<sequence>MHTPAALAGKSLARETGYFRNWDSGVPGGRRSLTAAAPRIPFGVLEHRQAGISLPSACGLGKRELAFPTRRSCHSAQLESSAGFRIQRTLAILTRQPVCAARSCGKDRASSPRACERFGIFRVWAGRKPQGAQPGPGHARCLGSSFDTERSEKTKSSGLGDCGVPARLAD</sequence>
<gene>
    <name evidence="2" type="ORF">TREES_T100010961</name>
</gene>
<feature type="region of interest" description="Disordered" evidence="1">
    <location>
        <begin position="127"/>
        <end position="170"/>
    </location>
</feature>
<evidence type="ECO:0000313" key="3">
    <source>
        <dbReference type="Proteomes" id="UP000011518"/>
    </source>
</evidence>
<organism evidence="2 3">
    <name type="scientific">Tupaia chinensis</name>
    <name type="common">Chinese tree shrew</name>
    <name type="synonym">Tupaia belangeri chinensis</name>
    <dbReference type="NCBI Taxonomy" id="246437"/>
    <lineage>
        <taxon>Eukaryota</taxon>
        <taxon>Metazoa</taxon>
        <taxon>Chordata</taxon>
        <taxon>Craniata</taxon>
        <taxon>Vertebrata</taxon>
        <taxon>Euteleostomi</taxon>
        <taxon>Mammalia</taxon>
        <taxon>Eutheria</taxon>
        <taxon>Euarchontoglires</taxon>
        <taxon>Scandentia</taxon>
        <taxon>Tupaiidae</taxon>
        <taxon>Tupaia</taxon>
    </lineage>
</organism>
<reference evidence="3" key="1">
    <citation type="submission" date="2012-07" db="EMBL/GenBank/DDBJ databases">
        <title>Genome of the Chinese tree shrew, a rising model animal genetically related to primates.</title>
        <authorList>
            <person name="Zhang G."/>
            <person name="Fan Y."/>
            <person name="Yao Y."/>
            <person name="Huang Z."/>
        </authorList>
    </citation>
    <scope>NUCLEOTIDE SEQUENCE [LARGE SCALE GENOMIC DNA]</scope>
</reference>
<reference evidence="3" key="2">
    <citation type="journal article" date="2013" name="Nat. Commun.">
        <title>Genome of the Chinese tree shrew.</title>
        <authorList>
            <person name="Fan Y."/>
            <person name="Huang Z.Y."/>
            <person name="Cao C.C."/>
            <person name="Chen C.S."/>
            <person name="Chen Y.X."/>
            <person name="Fan D.D."/>
            <person name="He J."/>
            <person name="Hou H.L."/>
            <person name="Hu L."/>
            <person name="Hu X.T."/>
            <person name="Jiang X.T."/>
            <person name="Lai R."/>
            <person name="Lang Y.S."/>
            <person name="Liang B."/>
            <person name="Liao S.G."/>
            <person name="Mu D."/>
            <person name="Ma Y.Y."/>
            <person name="Niu Y.Y."/>
            <person name="Sun X.Q."/>
            <person name="Xia J.Q."/>
            <person name="Xiao J."/>
            <person name="Xiong Z.Q."/>
            <person name="Xu L."/>
            <person name="Yang L."/>
            <person name="Zhang Y."/>
            <person name="Zhao W."/>
            <person name="Zhao X.D."/>
            <person name="Zheng Y.T."/>
            <person name="Zhou J.M."/>
            <person name="Zhu Y.B."/>
            <person name="Zhang G.J."/>
            <person name="Wang J."/>
            <person name="Yao Y.G."/>
        </authorList>
    </citation>
    <scope>NUCLEOTIDE SEQUENCE [LARGE SCALE GENOMIC DNA]</scope>
</reference>
<dbReference type="AlphaFoldDB" id="L9JFJ4"/>
<protein>
    <submittedName>
        <fullName evidence="2">Uncharacterized protein</fullName>
    </submittedName>
</protein>
<proteinExistence type="predicted"/>
<dbReference type="Proteomes" id="UP000011518">
    <property type="component" value="Unassembled WGS sequence"/>
</dbReference>
<dbReference type="InParanoid" id="L9JFJ4"/>